<sequence length="588" mass="63073">MPSDNIRIAVQVTNQHSTYAGIRETVQRLEDLGVDIVLNWDHFFPLSGDPDGLHFEAWTMLAAIAEQTSRVELGPLVNCNLYRNPDLQADMARTIDHISDGRFIFGTGSGWFERDFAEYGYEFGTVGSRLDALAADLPRIRARWQKLNPAPVRRIPILIGGGGEKKTLRIVAEHADIWHSFSNPETLERKLGILREHCAAVGRDMDEIELSTGVMTRTGGHVDTAVLERQYELGVRLFQTDADGPDHDLEAARQLLAWRRSFRGVTRAFVSHASPRVERVSRERVLTLVAVGVTLLAWASAFVVIRGVAPHLGGGALALGRLAVGTLALGIVALVQRRWTRPTAREWVQIVVYGVAWFGAYNVALNISEHTLDAGTSAMLVGIGPILIALGGGAFLGEGVPRWLLIGTGVAFCGVVLIGLGTSLSARAGHPVDVVGVLWALVAAVTYAIGVLVQKPAIRRLPAGQVTFLGCAIGLVACLPFAGQLAHELSRASVAADLGILYLGIVPTGIGFSTWAYALQRMPAGRLGISTYVVPVITIVLALVVFGELPTWLAIAGGVLALAGVALSRRRSADGRVPVPASVENLPE</sequence>
<keyword evidence="2" id="KW-0812">Transmembrane</keyword>
<comment type="similarity">
    <text evidence="1">Belongs to the EamA transporter family.</text>
</comment>
<feature type="transmembrane region" description="Helical" evidence="2">
    <location>
        <begin position="436"/>
        <end position="454"/>
    </location>
</feature>
<dbReference type="Gene3D" id="3.20.20.30">
    <property type="entry name" value="Luciferase-like domain"/>
    <property type="match status" value="1"/>
</dbReference>
<feature type="transmembrane region" description="Helical" evidence="2">
    <location>
        <begin position="377"/>
        <end position="396"/>
    </location>
</feature>
<evidence type="ECO:0008006" key="7">
    <source>
        <dbReference type="Google" id="ProtNLM"/>
    </source>
</evidence>
<evidence type="ECO:0000313" key="5">
    <source>
        <dbReference type="EMBL" id="GMA93966.1"/>
    </source>
</evidence>
<keyword evidence="6" id="KW-1185">Reference proteome</keyword>
<protein>
    <recommendedName>
        <fullName evidence="7">LLM class F420-dependent oxidoreductase</fullName>
    </recommendedName>
</protein>
<evidence type="ECO:0000259" key="3">
    <source>
        <dbReference type="Pfam" id="PF00296"/>
    </source>
</evidence>
<dbReference type="NCBIfam" id="TIGR03856">
    <property type="entry name" value="F420_MSMEG_2906"/>
    <property type="match status" value="1"/>
</dbReference>
<feature type="transmembrane region" description="Helical" evidence="2">
    <location>
        <begin position="552"/>
        <end position="568"/>
    </location>
</feature>
<dbReference type="InterPro" id="IPR011251">
    <property type="entry name" value="Luciferase-like_dom"/>
</dbReference>
<dbReference type="RefSeq" id="WP_348534878.1">
    <property type="nucleotide sequence ID" value="NZ_BSVB01000001.1"/>
</dbReference>
<feature type="transmembrane region" description="Helical" evidence="2">
    <location>
        <begin position="529"/>
        <end position="546"/>
    </location>
</feature>
<comment type="caution">
    <text evidence="5">The sequence shown here is derived from an EMBL/GenBank/DDBJ whole genome shotgun (WGS) entry which is preliminary data.</text>
</comment>
<feature type="transmembrane region" description="Helical" evidence="2">
    <location>
        <begin position="498"/>
        <end position="517"/>
    </location>
</feature>
<organism evidence="5 6">
    <name type="scientific">Pseudolysinimonas kribbensis</name>
    <dbReference type="NCBI Taxonomy" id="433641"/>
    <lineage>
        <taxon>Bacteria</taxon>
        <taxon>Bacillati</taxon>
        <taxon>Actinomycetota</taxon>
        <taxon>Actinomycetes</taxon>
        <taxon>Micrococcales</taxon>
        <taxon>Microbacteriaceae</taxon>
        <taxon>Pseudolysinimonas</taxon>
    </lineage>
</organism>
<feature type="transmembrane region" description="Helical" evidence="2">
    <location>
        <begin position="285"/>
        <end position="309"/>
    </location>
</feature>
<feature type="transmembrane region" description="Helical" evidence="2">
    <location>
        <begin position="466"/>
        <end position="486"/>
    </location>
</feature>
<dbReference type="InterPro" id="IPR022480">
    <property type="entry name" value="F420_MSMEG2906"/>
</dbReference>
<feature type="domain" description="EamA" evidence="4">
    <location>
        <begin position="436"/>
        <end position="568"/>
    </location>
</feature>
<accession>A0ABQ6K5D0</accession>
<feature type="domain" description="Luciferase-like" evidence="3">
    <location>
        <begin position="14"/>
        <end position="219"/>
    </location>
</feature>
<dbReference type="InterPro" id="IPR000620">
    <property type="entry name" value="EamA_dom"/>
</dbReference>
<name>A0ABQ6K5D0_9MICO</name>
<evidence type="ECO:0000259" key="4">
    <source>
        <dbReference type="Pfam" id="PF00892"/>
    </source>
</evidence>
<dbReference type="CDD" id="cd01097">
    <property type="entry name" value="Tetrahydromethanopterin_reductase"/>
    <property type="match status" value="1"/>
</dbReference>
<evidence type="ECO:0000256" key="2">
    <source>
        <dbReference type="SAM" id="Phobius"/>
    </source>
</evidence>
<dbReference type="InterPro" id="IPR052756">
    <property type="entry name" value="Alkyne_AA_exporter"/>
</dbReference>
<dbReference type="Pfam" id="PF00892">
    <property type="entry name" value="EamA"/>
    <property type="match status" value="2"/>
</dbReference>
<dbReference type="InterPro" id="IPR036661">
    <property type="entry name" value="Luciferase-like_sf"/>
</dbReference>
<proteinExistence type="inferred from homology"/>
<dbReference type="PANTHER" id="PTHR12715">
    <property type="entry name" value="TRANSPORTER, DRUG/METABOLITE EXPORTER FAMILY"/>
    <property type="match status" value="1"/>
</dbReference>
<feature type="transmembrane region" description="Helical" evidence="2">
    <location>
        <begin position="347"/>
        <end position="365"/>
    </location>
</feature>
<evidence type="ECO:0000256" key="1">
    <source>
        <dbReference type="ARBA" id="ARBA00007362"/>
    </source>
</evidence>
<keyword evidence="2" id="KW-1133">Transmembrane helix</keyword>
<dbReference type="Proteomes" id="UP001157034">
    <property type="component" value="Unassembled WGS sequence"/>
</dbReference>
<gene>
    <name evidence="5" type="ORF">GCM10025881_07900</name>
</gene>
<feature type="transmembrane region" description="Helical" evidence="2">
    <location>
        <begin position="315"/>
        <end position="335"/>
    </location>
</feature>
<dbReference type="EMBL" id="BSVB01000001">
    <property type="protein sequence ID" value="GMA93966.1"/>
    <property type="molecule type" value="Genomic_DNA"/>
</dbReference>
<keyword evidence="2" id="KW-0472">Membrane</keyword>
<dbReference type="InterPro" id="IPR037185">
    <property type="entry name" value="EmrE-like"/>
</dbReference>
<dbReference type="SUPFAM" id="SSF103481">
    <property type="entry name" value="Multidrug resistance efflux transporter EmrE"/>
    <property type="match status" value="2"/>
</dbReference>
<reference evidence="6" key="1">
    <citation type="journal article" date="2019" name="Int. J. Syst. Evol. Microbiol.">
        <title>The Global Catalogue of Microorganisms (GCM) 10K type strain sequencing project: providing services to taxonomists for standard genome sequencing and annotation.</title>
        <authorList>
            <consortium name="The Broad Institute Genomics Platform"/>
            <consortium name="The Broad Institute Genome Sequencing Center for Infectious Disease"/>
            <person name="Wu L."/>
            <person name="Ma J."/>
        </authorList>
    </citation>
    <scope>NUCLEOTIDE SEQUENCE [LARGE SCALE GENOMIC DNA]</scope>
    <source>
        <strain evidence="6">NBRC 108894</strain>
    </source>
</reference>
<feature type="domain" description="EamA" evidence="4">
    <location>
        <begin position="293"/>
        <end position="419"/>
    </location>
</feature>
<feature type="transmembrane region" description="Helical" evidence="2">
    <location>
        <begin position="403"/>
        <end position="424"/>
    </location>
</feature>
<dbReference type="SUPFAM" id="SSF51679">
    <property type="entry name" value="Bacterial luciferase-like"/>
    <property type="match status" value="1"/>
</dbReference>
<dbReference type="Gene3D" id="1.10.3730.20">
    <property type="match status" value="1"/>
</dbReference>
<evidence type="ECO:0000313" key="6">
    <source>
        <dbReference type="Proteomes" id="UP001157034"/>
    </source>
</evidence>
<dbReference type="PANTHER" id="PTHR12715:SF4">
    <property type="entry name" value="EAMA DOMAIN-CONTAINING PROTEIN"/>
    <property type="match status" value="1"/>
</dbReference>
<dbReference type="Pfam" id="PF00296">
    <property type="entry name" value="Bac_luciferase"/>
    <property type="match status" value="1"/>
</dbReference>